<organism evidence="9 10">
    <name type="scientific">Cryomorpha ignava</name>
    <dbReference type="NCBI Taxonomy" id="101383"/>
    <lineage>
        <taxon>Bacteria</taxon>
        <taxon>Pseudomonadati</taxon>
        <taxon>Bacteroidota</taxon>
        <taxon>Flavobacteriia</taxon>
        <taxon>Flavobacteriales</taxon>
        <taxon>Cryomorphaceae</taxon>
        <taxon>Cryomorpha</taxon>
    </lineage>
</organism>
<feature type="transmembrane region" description="Helical" evidence="6">
    <location>
        <begin position="436"/>
        <end position="457"/>
    </location>
</feature>
<keyword evidence="5 6" id="KW-0472">Membrane</keyword>
<feature type="transmembrane region" description="Helical" evidence="6">
    <location>
        <begin position="391"/>
        <end position="416"/>
    </location>
</feature>
<proteinExistence type="predicted"/>
<dbReference type="AlphaFoldDB" id="A0A7K3WLJ7"/>
<evidence type="ECO:0000256" key="1">
    <source>
        <dbReference type="ARBA" id="ARBA00004651"/>
    </source>
</evidence>
<evidence type="ECO:0000256" key="2">
    <source>
        <dbReference type="ARBA" id="ARBA00022475"/>
    </source>
</evidence>
<name>A0A7K3WLJ7_9FLAO</name>
<protein>
    <submittedName>
        <fullName evidence="9">Na+/H+ antiporter NhaC family protein</fullName>
    </submittedName>
</protein>
<comment type="subcellular location">
    <subcellularLocation>
        <location evidence="1">Cell membrane</location>
        <topology evidence="1">Multi-pass membrane protein</topology>
    </subcellularLocation>
</comment>
<keyword evidence="4 6" id="KW-1133">Transmembrane helix</keyword>
<evidence type="ECO:0000256" key="7">
    <source>
        <dbReference type="SAM" id="SignalP"/>
    </source>
</evidence>
<accession>A0A7K3WLJ7</accession>
<dbReference type="Pfam" id="PF03553">
    <property type="entry name" value="Na_H_antiporter"/>
    <property type="match status" value="1"/>
</dbReference>
<keyword evidence="7" id="KW-0732">Signal</keyword>
<evidence type="ECO:0000256" key="4">
    <source>
        <dbReference type="ARBA" id="ARBA00022989"/>
    </source>
</evidence>
<feature type="domain" description="Na+/H+ antiporter NhaC-like C-terminal" evidence="8">
    <location>
        <begin position="299"/>
        <end position="625"/>
    </location>
</feature>
<evidence type="ECO:0000313" key="9">
    <source>
        <dbReference type="EMBL" id="NEN22509.1"/>
    </source>
</evidence>
<dbReference type="InterPro" id="IPR018461">
    <property type="entry name" value="Na/H_Antiport_NhaC-like_C"/>
</dbReference>
<dbReference type="EMBL" id="JAAGVY010000003">
    <property type="protein sequence ID" value="NEN22509.1"/>
    <property type="molecule type" value="Genomic_DNA"/>
</dbReference>
<keyword evidence="10" id="KW-1185">Reference proteome</keyword>
<feature type="transmembrane region" description="Helical" evidence="6">
    <location>
        <begin position="612"/>
        <end position="630"/>
    </location>
</feature>
<feature type="transmembrane region" description="Helical" evidence="6">
    <location>
        <begin position="186"/>
        <end position="203"/>
    </location>
</feature>
<comment type="caution">
    <text evidence="9">The sequence shown here is derived from an EMBL/GenBank/DDBJ whole genome shotgun (WGS) entry which is preliminary data.</text>
</comment>
<sequence>MWKFIRLSLVFCLILFGLGGVSGQANADVQEQVQFQRDDFTLDIPDLFISGIETTGEITCHDQEKLAATNHIVSVVVNGKRQELYFENGKANFPLVFDRNEPLSIKAGEFTYVRNVKPMPLWLSIIPPLIVILLALVFKEVVSSLIIGIVSGACITGFYASDGSIWNGLFRFIDTYVVQAMSDSGHISVMIFSTLIGGIVAVISKNGGMQAVVDKLSRKATNARNGQMATYLMGIAIFFDDYANTLVVGNTMRPLTDKLRISREKLSYIVDSTAAPVAAIALITTWIGAELGYIQGALDTINAKAGVAYPHGIDESAYAIFLGSLEYAYYPIFTLAFILMLILMNRDFGPMHKAESKARLEGNVGKGMMHSNIDVSEFEPEKDIKYRMINAILPISVVVLGTVVGLLVTGWDAAIWSEPANSFGKKLSLTIGQSDSYKALLWSSMGGLIVAIAMTAFQKIQTFPETIETSISGFKTMVSALVILILAWSLASITSDMHTADYLAGLASGTVVEWAVPAITFVIAAVVAFSTGSSWGTMAIVYPLMLPLSWELSMQGGVEASVALGHFLNVTSCVLAGSVLGDHCSPISDTTILSSLATHCNHIEHVRTQMPYALTVGGVSIVFTLIGAYFELPWILDFPLGIFVLFLIVRFFGKHVPDPSGSG</sequence>
<feature type="transmembrane region" description="Helical" evidence="6">
    <location>
        <begin position="514"/>
        <end position="544"/>
    </location>
</feature>
<keyword evidence="2" id="KW-1003">Cell membrane</keyword>
<dbReference type="RefSeq" id="WP_163283234.1">
    <property type="nucleotide sequence ID" value="NZ_JAAGVY010000003.1"/>
</dbReference>
<feature type="transmembrane region" description="Helical" evidence="6">
    <location>
        <begin position="477"/>
        <end position="494"/>
    </location>
</feature>
<evidence type="ECO:0000313" key="10">
    <source>
        <dbReference type="Proteomes" id="UP000486602"/>
    </source>
</evidence>
<gene>
    <name evidence="9" type="ORF">G3O08_03200</name>
</gene>
<feature type="chain" id="PRO_5029896437" evidence="7">
    <location>
        <begin position="28"/>
        <end position="663"/>
    </location>
</feature>
<feature type="transmembrane region" description="Helical" evidence="6">
    <location>
        <begin position="636"/>
        <end position="653"/>
    </location>
</feature>
<feature type="transmembrane region" description="Helical" evidence="6">
    <location>
        <begin position="327"/>
        <end position="344"/>
    </location>
</feature>
<reference evidence="9 10" key="1">
    <citation type="submission" date="2020-02" db="EMBL/GenBank/DDBJ databases">
        <title>Out from the shadows clarifying the taxonomy of the family Cryomorphaceae and related taxa by utilizing the GTDB taxonomic framework.</title>
        <authorList>
            <person name="Bowman J.P."/>
        </authorList>
    </citation>
    <scope>NUCLEOTIDE SEQUENCE [LARGE SCALE GENOMIC DNA]</scope>
    <source>
        <strain evidence="9 10">QSSC 1-22</strain>
    </source>
</reference>
<feature type="transmembrane region" description="Helical" evidence="6">
    <location>
        <begin position="145"/>
        <end position="166"/>
    </location>
</feature>
<evidence type="ECO:0000259" key="8">
    <source>
        <dbReference type="Pfam" id="PF03553"/>
    </source>
</evidence>
<feature type="transmembrane region" description="Helical" evidence="6">
    <location>
        <begin position="268"/>
        <end position="289"/>
    </location>
</feature>
<dbReference type="Proteomes" id="UP000486602">
    <property type="component" value="Unassembled WGS sequence"/>
</dbReference>
<evidence type="ECO:0000256" key="6">
    <source>
        <dbReference type="SAM" id="Phobius"/>
    </source>
</evidence>
<evidence type="ECO:0000256" key="5">
    <source>
        <dbReference type="ARBA" id="ARBA00023136"/>
    </source>
</evidence>
<evidence type="ECO:0000256" key="3">
    <source>
        <dbReference type="ARBA" id="ARBA00022692"/>
    </source>
</evidence>
<dbReference type="PANTHER" id="PTHR43478:SF1">
    <property type="entry name" value="NA+_H+ ANTIPORTER NHAC-LIKE C-TERMINAL DOMAIN-CONTAINING PROTEIN"/>
    <property type="match status" value="1"/>
</dbReference>
<feature type="transmembrane region" description="Helical" evidence="6">
    <location>
        <begin position="119"/>
        <end position="138"/>
    </location>
</feature>
<dbReference type="GO" id="GO:0005886">
    <property type="term" value="C:plasma membrane"/>
    <property type="evidence" value="ECO:0007669"/>
    <property type="project" value="UniProtKB-SubCell"/>
</dbReference>
<dbReference type="PANTHER" id="PTHR43478">
    <property type="entry name" value="NA+/H+ ANTIPORTER-RELATED"/>
    <property type="match status" value="1"/>
</dbReference>
<feature type="signal peptide" evidence="7">
    <location>
        <begin position="1"/>
        <end position="27"/>
    </location>
</feature>
<keyword evidence="3 6" id="KW-0812">Transmembrane</keyword>